<dbReference type="GO" id="GO:0016787">
    <property type="term" value="F:hydrolase activity"/>
    <property type="evidence" value="ECO:0007669"/>
    <property type="project" value="UniProtKB-KW"/>
</dbReference>
<dbReference type="Proteomes" id="UP000015620">
    <property type="component" value="Chromosome"/>
</dbReference>
<dbReference type="Gene3D" id="3.90.79.10">
    <property type="entry name" value="Nucleoside Triphosphate Pyrophosphohydrolase"/>
    <property type="match status" value="1"/>
</dbReference>
<reference evidence="3 4" key="1">
    <citation type="journal article" date="2013" name="PLoS ONE">
        <title>Genome-Wide Relatedness of Treponema pedis, from Gingiva and Necrotic Skin Lesions of Pigs, with the Human Oral Pathogen Treponema denticola.</title>
        <authorList>
            <person name="Svartstrom O."/>
            <person name="Mushtaq M."/>
            <person name="Pringle M."/>
            <person name="Segerman B."/>
        </authorList>
    </citation>
    <scope>NUCLEOTIDE SEQUENCE [LARGE SCALE GENOMIC DNA]</scope>
    <source>
        <strain evidence="3">T A4</strain>
    </source>
</reference>
<proteinExistence type="predicted"/>
<dbReference type="STRING" id="1291379.TPE_1384"/>
<dbReference type="EMBL" id="CP004120">
    <property type="protein sequence ID" value="AGT43879.1"/>
    <property type="molecule type" value="Genomic_DNA"/>
</dbReference>
<keyword evidence="4" id="KW-1185">Reference proteome</keyword>
<dbReference type="InterPro" id="IPR015797">
    <property type="entry name" value="NUDIX_hydrolase-like_dom_sf"/>
</dbReference>
<dbReference type="SUPFAM" id="SSF55811">
    <property type="entry name" value="Nudix"/>
    <property type="match status" value="1"/>
</dbReference>
<dbReference type="PATRIC" id="fig|1291379.3.peg.1374"/>
<evidence type="ECO:0000313" key="4">
    <source>
        <dbReference type="Proteomes" id="UP000015620"/>
    </source>
</evidence>
<evidence type="ECO:0000313" key="3">
    <source>
        <dbReference type="EMBL" id="AGT43879.1"/>
    </source>
</evidence>
<gene>
    <name evidence="3" type="ORF">TPE_1384</name>
</gene>
<dbReference type="KEGG" id="tped:TPE_1384"/>
<feature type="domain" description="Nudix hydrolase" evidence="2">
    <location>
        <begin position="2"/>
        <end position="56"/>
    </location>
</feature>
<organism evidence="3 4">
    <name type="scientific">Treponema pedis str. T A4</name>
    <dbReference type="NCBI Taxonomy" id="1291379"/>
    <lineage>
        <taxon>Bacteria</taxon>
        <taxon>Pseudomonadati</taxon>
        <taxon>Spirochaetota</taxon>
        <taxon>Spirochaetia</taxon>
        <taxon>Spirochaetales</taxon>
        <taxon>Treponemataceae</taxon>
        <taxon>Treponema</taxon>
    </lineage>
</organism>
<dbReference type="Pfam" id="PF00293">
    <property type="entry name" value="NUDIX"/>
    <property type="match status" value="1"/>
</dbReference>
<evidence type="ECO:0000256" key="1">
    <source>
        <dbReference type="ARBA" id="ARBA00022801"/>
    </source>
</evidence>
<evidence type="ECO:0000259" key="2">
    <source>
        <dbReference type="Pfam" id="PF00293"/>
    </source>
</evidence>
<accession>S6A8I3</accession>
<protein>
    <submittedName>
        <fullName evidence="3">Hydrolase, NUDIX family</fullName>
    </submittedName>
</protein>
<dbReference type="InterPro" id="IPR020084">
    <property type="entry name" value="NUDIX_hydrolase_CS"/>
</dbReference>
<dbReference type="PROSITE" id="PS00893">
    <property type="entry name" value="NUDIX_BOX"/>
    <property type="match status" value="1"/>
</dbReference>
<dbReference type="InterPro" id="IPR000086">
    <property type="entry name" value="NUDIX_hydrolase_dom"/>
</dbReference>
<name>S6A8I3_9SPIR</name>
<sequence>MQRDLQKHYGGMWELTAGGSALSRETAIECASRELKEETGIISNDLIEIKRIVHEGYQTLYVVYLHRTDLKKMPSFYKKEKLSATNG</sequence>
<keyword evidence="1 3" id="KW-0378">Hydrolase</keyword>
<dbReference type="HOGENOM" id="CLU_2482365_0_0_12"/>
<dbReference type="AlphaFoldDB" id="S6A8I3"/>